<keyword evidence="1" id="KW-1133">Transmembrane helix</keyword>
<protein>
    <submittedName>
        <fullName evidence="2">Uncharacterized protein</fullName>
    </submittedName>
</protein>
<organism evidence="2 3">
    <name type="scientific">Yanghanlia caeni</name>
    <dbReference type="NCBI Taxonomy" id="3064283"/>
    <lineage>
        <taxon>Bacteria</taxon>
        <taxon>Pseudomonadati</taxon>
        <taxon>Pseudomonadota</taxon>
        <taxon>Betaproteobacteria</taxon>
        <taxon>Burkholderiales</taxon>
        <taxon>Alcaligenaceae</taxon>
        <taxon>Yanghanlia</taxon>
    </lineage>
</organism>
<evidence type="ECO:0000313" key="2">
    <source>
        <dbReference type="EMBL" id="MDR4125441.1"/>
    </source>
</evidence>
<dbReference type="RefSeq" id="WP_165277656.1">
    <property type="nucleotide sequence ID" value="NZ_JAUZQE010000009.1"/>
</dbReference>
<gene>
    <name evidence="2" type="ORF">Q8947_05535</name>
</gene>
<keyword evidence="1" id="KW-0472">Membrane</keyword>
<keyword evidence="1" id="KW-0812">Transmembrane</keyword>
<comment type="caution">
    <text evidence="2">The sequence shown here is derived from an EMBL/GenBank/DDBJ whole genome shotgun (WGS) entry which is preliminary data.</text>
</comment>
<feature type="transmembrane region" description="Helical" evidence="1">
    <location>
        <begin position="42"/>
        <end position="61"/>
    </location>
</feature>
<dbReference type="Proteomes" id="UP001232156">
    <property type="component" value="Unassembled WGS sequence"/>
</dbReference>
<dbReference type="EMBL" id="JAUZQE010000009">
    <property type="protein sequence ID" value="MDR4125441.1"/>
    <property type="molecule type" value="Genomic_DNA"/>
</dbReference>
<accession>A0ABU1D4T9</accession>
<sequence>MKVWIILLSILTAAGVWAWGPHRRTAASGWRRRSKQISQSLLAGVVVYFGVMSVALVYLMLTQP</sequence>
<evidence type="ECO:0000313" key="3">
    <source>
        <dbReference type="Proteomes" id="UP001232156"/>
    </source>
</evidence>
<evidence type="ECO:0000256" key="1">
    <source>
        <dbReference type="SAM" id="Phobius"/>
    </source>
</evidence>
<proteinExistence type="predicted"/>
<reference evidence="2 3" key="1">
    <citation type="submission" date="2023-08" db="EMBL/GenBank/DDBJ databases">
        <title>Alcaligenaceae gen. nov., a novel taxon isolated from the sludge of Yixing Pesticide Factory.</title>
        <authorList>
            <person name="Ruan L."/>
        </authorList>
    </citation>
    <scope>NUCLEOTIDE SEQUENCE [LARGE SCALE GENOMIC DNA]</scope>
    <source>
        <strain evidence="2 3">LG-2</strain>
    </source>
</reference>
<keyword evidence="3" id="KW-1185">Reference proteome</keyword>
<name>A0ABU1D4T9_9BURK</name>